<evidence type="ECO:0000313" key="4">
    <source>
        <dbReference type="Proteomes" id="UP000290439"/>
    </source>
</evidence>
<dbReference type="GO" id="GO:0003677">
    <property type="term" value="F:DNA binding"/>
    <property type="evidence" value="ECO:0007669"/>
    <property type="project" value="InterPro"/>
</dbReference>
<proteinExistence type="predicted"/>
<dbReference type="InterPro" id="IPR013762">
    <property type="entry name" value="Integrase-like_cat_sf"/>
</dbReference>
<dbReference type="PROSITE" id="PS51898">
    <property type="entry name" value="TYR_RECOMBINASE"/>
    <property type="match status" value="1"/>
</dbReference>
<organism evidence="3 4">
    <name type="scientific">Nocardia cyriacigeorgica</name>
    <dbReference type="NCBI Taxonomy" id="135487"/>
    <lineage>
        <taxon>Bacteria</taxon>
        <taxon>Bacillati</taxon>
        <taxon>Actinomycetota</taxon>
        <taxon>Actinomycetes</taxon>
        <taxon>Mycobacteriales</taxon>
        <taxon>Nocardiaceae</taxon>
        <taxon>Nocardia</taxon>
    </lineage>
</organism>
<evidence type="ECO:0000259" key="2">
    <source>
        <dbReference type="PROSITE" id="PS51898"/>
    </source>
</evidence>
<dbReference type="Gene3D" id="1.10.443.10">
    <property type="entry name" value="Intergrase catalytic core"/>
    <property type="match status" value="1"/>
</dbReference>
<keyword evidence="1" id="KW-0233">DNA recombination</keyword>
<dbReference type="InterPro" id="IPR002104">
    <property type="entry name" value="Integrase_catalytic"/>
</dbReference>
<feature type="domain" description="Tyr recombinase" evidence="2">
    <location>
        <begin position="1"/>
        <end position="124"/>
    </location>
</feature>
<dbReference type="AlphaFoldDB" id="A0A4V6IBS4"/>
<dbReference type="EMBL" id="LR215973">
    <property type="protein sequence ID" value="VFA96933.1"/>
    <property type="molecule type" value="Genomic_DNA"/>
</dbReference>
<protein>
    <submittedName>
        <fullName evidence="3">Tyrosine recombinase XerD</fullName>
    </submittedName>
</protein>
<dbReference type="Pfam" id="PF00589">
    <property type="entry name" value="Phage_integrase"/>
    <property type="match status" value="1"/>
</dbReference>
<dbReference type="GO" id="GO:0015074">
    <property type="term" value="P:DNA integration"/>
    <property type="evidence" value="ECO:0007669"/>
    <property type="project" value="InterPro"/>
</dbReference>
<dbReference type="GO" id="GO:0006310">
    <property type="term" value="P:DNA recombination"/>
    <property type="evidence" value="ECO:0007669"/>
    <property type="project" value="UniProtKB-KW"/>
</dbReference>
<reference evidence="3 4" key="1">
    <citation type="submission" date="2019-02" db="EMBL/GenBank/DDBJ databases">
        <authorList>
            <consortium name="Pathogen Informatics"/>
        </authorList>
    </citation>
    <scope>NUCLEOTIDE SEQUENCE [LARGE SCALE GENOMIC DNA]</scope>
    <source>
        <strain evidence="3 4">3012STDY6756504</strain>
    </source>
</reference>
<sequence>MSGCGHGGDRHEEPHGPCCAGPEILAKELANIMQGRRLDALVFPSWKGGYLESTEFLWVFDRAAKAAGLSKIAPHGLRHTAATLAISAGANIKVVQRMLRHKTATLTLDLYGHLFADDLDAVALGIDACARTTAD</sequence>
<dbReference type="SUPFAM" id="SSF56349">
    <property type="entry name" value="DNA breaking-rejoining enzymes"/>
    <property type="match status" value="1"/>
</dbReference>
<dbReference type="Proteomes" id="UP000290439">
    <property type="component" value="Chromosome"/>
</dbReference>
<accession>A0A4V6IBS4</accession>
<evidence type="ECO:0000313" key="3">
    <source>
        <dbReference type="EMBL" id="VFA96933.1"/>
    </source>
</evidence>
<name>A0A4V6IBS4_9NOCA</name>
<dbReference type="InterPro" id="IPR011010">
    <property type="entry name" value="DNA_brk_join_enz"/>
</dbReference>
<evidence type="ECO:0000256" key="1">
    <source>
        <dbReference type="ARBA" id="ARBA00023172"/>
    </source>
</evidence>
<gene>
    <name evidence="3" type="primary">xerD_1</name>
    <name evidence="3" type="ORF">NCTC10797_00688</name>
</gene>